<dbReference type="InterPro" id="IPR012341">
    <property type="entry name" value="6hp_glycosidase-like_sf"/>
</dbReference>
<protein>
    <recommendedName>
        <fullName evidence="1">non-specific serine/threonine protein kinase</fullName>
        <ecNumber evidence="1">2.7.11.1</ecNumber>
    </recommendedName>
</protein>
<dbReference type="EC" id="2.7.11.1" evidence="1"/>
<dbReference type="InterPro" id="IPR000719">
    <property type="entry name" value="Prot_kinase_dom"/>
</dbReference>
<evidence type="ECO:0000313" key="10">
    <source>
        <dbReference type="Proteomes" id="UP000265768"/>
    </source>
</evidence>
<evidence type="ECO:0000256" key="3">
    <source>
        <dbReference type="ARBA" id="ARBA00022679"/>
    </source>
</evidence>
<keyword evidence="5 9" id="KW-0418">Kinase</keyword>
<dbReference type="GO" id="GO:0004674">
    <property type="term" value="F:protein serine/threonine kinase activity"/>
    <property type="evidence" value="ECO:0007669"/>
    <property type="project" value="UniProtKB-KW"/>
</dbReference>
<keyword evidence="2 9" id="KW-0723">Serine/threonine-protein kinase</keyword>
<dbReference type="Proteomes" id="UP000265768">
    <property type="component" value="Unassembled WGS sequence"/>
</dbReference>
<dbReference type="PANTHER" id="PTHR43289">
    <property type="entry name" value="MITOGEN-ACTIVATED PROTEIN KINASE KINASE KINASE 20-RELATED"/>
    <property type="match status" value="1"/>
</dbReference>
<accession>A0A3A4BB15</accession>
<feature type="domain" description="Protein kinase" evidence="8">
    <location>
        <begin position="208"/>
        <end position="478"/>
    </location>
</feature>
<evidence type="ECO:0000256" key="6">
    <source>
        <dbReference type="ARBA" id="ARBA00022840"/>
    </source>
</evidence>
<dbReference type="InterPro" id="IPR058053">
    <property type="entry name" value="RamC_C"/>
</dbReference>
<dbReference type="GO" id="GO:0005524">
    <property type="term" value="F:ATP binding"/>
    <property type="evidence" value="ECO:0007669"/>
    <property type="project" value="UniProtKB-KW"/>
</dbReference>
<dbReference type="Pfam" id="PF25816">
    <property type="entry name" value="RamC_N"/>
    <property type="match status" value="1"/>
</dbReference>
<dbReference type="AlphaFoldDB" id="A0A3A4BB15"/>
<dbReference type="Gene3D" id="1.10.510.10">
    <property type="entry name" value="Transferase(Phosphotransferase) domain 1"/>
    <property type="match status" value="1"/>
</dbReference>
<dbReference type="SMART" id="SM01260">
    <property type="entry name" value="LANC_like"/>
    <property type="match status" value="1"/>
</dbReference>
<evidence type="ECO:0000313" key="9">
    <source>
        <dbReference type="EMBL" id="RJL35276.1"/>
    </source>
</evidence>
<dbReference type="GO" id="GO:0031179">
    <property type="term" value="P:peptide modification"/>
    <property type="evidence" value="ECO:0007669"/>
    <property type="project" value="InterPro"/>
</dbReference>
<dbReference type="Gene3D" id="1.50.10.10">
    <property type="match status" value="1"/>
</dbReference>
<dbReference type="EMBL" id="QZEY01000001">
    <property type="protein sequence ID" value="RJL35276.1"/>
    <property type="molecule type" value="Genomic_DNA"/>
</dbReference>
<keyword evidence="7" id="KW-0479">Metal-binding</keyword>
<keyword evidence="4" id="KW-0547">Nucleotide-binding</keyword>
<organism evidence="9 10">
    <name type="scientific">Bailinhaonella thermotolerans</name>
    <dbReference type="NCBI Taxonomy" id="1070861"/>
    <lineage>
        <taxon>Bacteria</taxon>
        <taxon>Bacillati</taxon>
        <taxon>Actinomycetota</taxon>
        <taxon>Actinomycetes</taxon>
        <taxon>Streptosporangiales</taxon>
        <taxon>Streptosporangiaceae</taxon>
        <taxon>Bailinhaonella</taxon>
    </lineage>
</organism>
<dbReference type="OrthoDB" id="1492512at2"/>
<dbReference type="RefSeq" id="WP_119924248.1">
    <property type="nucleotide sequence ID" value="NZ_QZEY01000001.1"/>
</dbReference>
<dbReference type="CDD" id="cd04791">
    <property type="entry name" value="LanC_SerThrkinase"/>
    <property type="match status" value="1"/>
</dbReference>
<dbReference type="Gene3D" id="3.30.200.20">
    <property type="entry name" value="Phosphorylase Kinase, domain 1"/>
    <property type="match status" value="1"/>
</dbReference>
<evidence type="ECO:0000259" key="8">
    <source>
        <dbReference type="PROSITE" id="PS50011"/>
    </source>
</evidence>
<dbReference type="Pfam" id="PF05147">
    <property type="entry name" value="LANC_like"/>
    <property type="match status" value="1"/>
</dbReference>
<dbReference type="GO" id="GO:0005975">
    <property type="term" value="P:carbohydrate metabolic process"/>
    <property type="evidence" value="ECO:0007669"/>
    <property type="project" value="InterPro"/>
</dbReference>
<keyword evidence="3" id="KW-0808">Transferase</keyword>
<dbReference type="SUPFAM" id="SSF158745">
    <property type="entry name" value="LanC-like"/>
    <property type="match status" value="1"/>
</dbReference>
<keyword evidence="7" id="KW-0862">Zinc</keyword>
<feature type="binding site" evidence="7">
    <location>
        <position position="767"/>
    </location>
    <ligand>
        <name>Zn(2+)</name>
        <dbReference type="ChEBI" id="CHEBI:29105"/>
    </ligand>
</feature>
<sequence length="852" mass="91425">MTDAHDAQGQIERTVRKLAEGRPHVIRTNSLWLMVDVPAFDLPEHGWKFHISSRAPEFAEFAELIVPVLLDLGCPFKLARTRVLLEALNDGLRTPAAVGKACTVYPPQDRVREIGLRLADLLRGRKAPRVLSDRRVSDDAPVYYRYGPFVGSWNADARGQVATRLRGPGGQTFDGEATLTYRQPPWATDPFTGENAESVEHAVLGGRYRLVEGVHESARGNIFRAVDERDGSIVIVKQARAFVLEDDHGLDTRFRLRNERRVLSRLGDLEGVPRFLDHFRHGEDEFLVITDVGRRNLEEDLLENGRYLTSAEAAAAGLPARGRTLEELGRSLAVILLDLHRRGIVMYDLSPKNIVVDGDRPYIIDFGFASGDGIHMKGGTFGYMPARQRAGLEPLDHDDLHGLGMTLWYAASFQQPVESDDDHDLPRRRALQQIRRAHGPAPGGVMGAIADLLSGDAGRARAAAGALARGQAHRHPATAPLAALPPVDEDLVAALTAGVLGDLVAQTTSVIEGRTDSPAEHDASLYSGSAGAALELLRHRDDAAVAGLLPALLEHARATAERTALPHGLYAGRTGVDLALHVAGLRAEPRIPGPGWEPEGPDVVIGAAGVGLGHLYFHARGLGEEHLRVAGRCLELIQAGGLRSPYSSERYPDTAGFDTAAGYAHGLAGVVGFLLDYTVRTGDADAARFTEAKVRELIGRTEPLLARAAAPAATPLAASWCQGQTGAGQVLHRAGRVLGDARCAELAARCAQVCLDWVPRLVVVGPCCGAVGVGHLLLDLALDTGDQRYLDGAREVVTHLLLRSGGTPDHPDFVNGLPGEGGTSWAQGLTGVLTFLRRLRDAAGPALLPPIP</sequence>
<evidence type="ECO:0000256" key="1">
    <source>
        <dbReference type="ARBA" id="ARBA00012513"/>
    </source>
</evidence>
<dbReference type="SUPFAM" id="SSF56112">
    <property type="entry name" value="Protein kinase-like (PK-like)"/>
    <property type="match status" value="1"/>
</dbReference>
<keyword evidence="6" id="KW-0067">ATP-binding</keyword>
<dbReference type="InterPro" id="IPR007822">
    <property type="entry name" value="LANC-like"/>
</dbReference>
<feature type="binding site" evidence="7">
    <location>
        <position position="721"/>
    </location>
    <ligand>
        <name>Zn(2+)</name>
        <dbReference type="ChEBI" id="CHEBI:29105"/>
    </ligand>
</feature>
<evidence type="ECO:0000256" key="2">
    <source>
        <dbReference type="ARBA" id="ARBA00022527"/>
    </source>
</evidence>
<dbReference type="PRINTS" id="PR01950">
    <property type="entry name" value="LANCSUPER"/>
</dbReference>
<evidence type="ECO:0000256" key="5">
    <source>
        <dbReference type="ARBA" id="ARBA00022777"/>
    </source>
</evidence>
<evidence type="ECO:0000256" key="7">
    <source>
        <dbReference type="PIRSR" id="PIRSR607822-1"/>
    </source>
</evidence>
<proteinExistence type="predicted"/>
<gene>
    <name evidence="9" type="ORF">D5H75_00075</name>
</gene>
<name>A0A3A4BB15_9ACTN</name>
<comment type="caution">
    <text evidence="9">The sequence shown here is derived from an EMBL/GenBank/DDBJ whole genome shotgun (WGS) entry which is preliminary data.</text>
</comment>
<dbReference type="PROSITE" id="PS50011">
    <property type="entry name" value="PROTEIN_KINASE_DOM"/>
    <property type="match status" value="1"/>
</dbReference>
<dbReference type="GO" id="GO:0046872">
    <property type="term" value="F:metal ion binding"/>
    <property type="evidence" value="ECO:0007669"/>
    <property type="project" value="UniProtKB-KW"/>
</dbReference>
<dbReference type="InterPro" id="IPR011009">
    <property type="entry name" value="Kinase-like_dom_sf"/>
</dbReference>
<dbReference type="InterPro" id="IPR057929">
    <property type="entry name" value="RamC_N"/>
</dbReference>
<dbReference type="SMART" id="SM00220">
    <property type="entry name" value="S_TKc"/>
    <property type="match status" value="1"/>
</dbReference>
<keyword evidence="10" id="KW-1185">Reference proteome</keyword>
<dbReference type="PANTHER" id="PTHR43289:SF6">
    <property type="entry name" value="SERINE_THREONINE-PROTEIN KINASE NEKL-3"/>
    <property type="match status" value="1"/>
</dbReference>
<evidence type="ECO:0000256" key="4">
    <source>
        <dbReference type="ARBA" id="ARBA00022741"/>
    </source>
</evidence>
<reference evidence="9 10" key="1">
    <citation type="submission" date="2018-09" db="EMBL/GenBank/DDBJ databases">
        <title>YIM 75507 draft genome.</title>
        <authorList>
            <person name="Tang S."/>
            <person name="Feng Y."/>
        </authorList>
    </citation>
    <scope>NUCLEOTIDE SEQUENCE [LARGE SCALE GENOMIC DNA]</scope>
    <source>
        <strain evidence="9 10">YIM 75507</strain>
    </source>
</reference>
<dbReference type="Pfam" id="PF00069">
    <property type="entry name" value="Pkinase"/>
    <property type="match status" value="1"/>
</dbReference>